<comment type="caution">
    <text evidence="1">The sequence shown here is derived from an EMBL/GenBank/DDBJ whole genome shotgun (WGS) entry which is preliminary data.</text>
</comment>
<accession>A0ABN1UC45</accession>
<dbReference type="Proteomes" id="UP001499979">
    <property type="component" value="Unassembled WGS sequence"/>
</dbReference>
<organism evidence="1 2">
    <name type="scientific">Nocardioides aquiterrae</name>
    <dbReference type="NCBI Taxonomy" id="203799"/>
    <lineage>
        <taxon>Bacteria</taxon>
        <taxon>Bacillati</taxon>
        <taxon>Actinomycetota</taxon>
        <taxon>Actinomycetes</taxon>
        <taxon>Propionibacteriales</taxon>
        <taxon>Nocardioidaceae</taxon>
        <taxon>Nocardioides</taxon>
    </lineage>
</organism>
<keyword evidence="2" id="KW-1185">Reference proteome</keyword>
<dbReference type="PANTHER" id="PTHR41913:SF1">
    <property type="entry name" value="DUF1684 DOMAIN-CONTAINING PROTEIN"/>
    <property type="match status" value="1"/>
</dbReference>
<dbReference type="InterPro" id="IPR012467">
    <property type="entry name" value="DUF1684"/>
</dbReference>
<dbReference type="RefSeq" id="WP_343907202.1">
    <property type="nucleotide sequence ID" value="NZ_BAAAJE010000006.1"/>
</dbReference>
<evidence type="ECO:0008006" key="3">
    <source>
        <dbReference type="Google" id="ProtNLM"/>
    </source>
</evidence>
<dbReference type="PANTHER" id="PTHR41913">
    <property type="entry name" value="DUF1684 DOMAIN-CONTAINING PROTEIN"/>
    <property type="match status" value="1"/>
</dbReference>
<evidence type="ECO:0000313" key="1">
    <source>
        <dbReference type="EMBL" id="GAA1139016.1"/>
    </source>
</evidence>
<evidence type="ECO:0000313" key="2">
    <source>
        <dbReference type="Proteomes" id="UP001499979"/>
    </source>
</evidence>
<proteinExistence type="predicted"/>
<protein>
    <recommendedName>
        <fullName evidence="3">DUF1684 domain-containing protein</fullName>
    </recommendedName>
</protein>
<sequence>MTSSELTLVDWRTRVADLYAAVRAAADPAEGHHLWRAGRAELFATHPDSPTREVVEYWPYDPALRFAVPLLGAEAEDRDVDTGADGTLTMRRIGRVELPAPVSESLDVWWLHQYGGGIFVPLRDGTAGDGSYGGGRYLLDTAKGAWLGGDDRSLVLDLNFAYHPSCRYDDRWRCPLAPPGNTITARVEAGERL</sequence>
<reference evidence="1 2" key="1">
    <citation type="journal article" date="2019" name="Int. J. Syst. Evol. Microbiol.">
        <title>The Global Catalogue of Microorganisms (GCM) 10K type strain sequencing project: providing services to taxonomists for standard genome sequencing and annotation.</title>
        <authorList>
            <consortium name="The Broad Institute Genomics Platform"/>
            <consortium name="The Broad Institute Genome Sequencing Center for Infectious Disease"/>
            <person name="Wu L."/>
            <person name="Ma J."/>
        </authorList>
    </citation>
    <scope>NUCLEOTIDE SEQUENCE [LARGE SCALE GENOMIC DNA]</scope>
    <source>
        <strain evidence="1 2">JCM 11813</strain>
    </source>
</reference>
<name>A0ABN1UC45_9ACTN</name>
<gene>
    <name evidence="1" type="ORF">GCM10009606_18400</name>
</gene>
<dbReference type="Pfam" id="PF07920">
    <property type="entry name" value="DUF1684"/>
    <property type="match status" value="1"/>
</dbReference>
<dbReference type="EMBL" id="BAAAJE010000006">
    <property type="protein sequence ID" value="GAA1139016.1"/>
    <property type="molecule type" value="Genomic_DNA"/>
</dbReference>